<comment type="caution">
    <text evidence="1">The sequence shown here is derived from an EMBL/GenBank/DDBJ whole genome shotgun (WGS) entry which is preliminary data.</text>
</comment>
<organism evidence="1 2">
    <name type="scientific">Halomonas cupida</name>
    <dbReference type="NCBI Taxonomy" id="44933"/>
    <lineage>
        <taxon>Bacteria</taxon>
        <taxon>Pseudomonadati</taxon>
        <taxon>Pseudomonadota</taxon>
        <taxon>Gammaproteobacteria</taxon>
        <taxon>Oceanospirillales</taxon>
        <taxon>Halomonadaceae</taxon>
        <taxon>Halomonas</taxon>
    </lineage>
</organism>
<keyword evidence="2" id="KW-1185">Reference proteome</keyword>
<dbReference type="EMBL" id="BJXU01000070">
    <property type="protein sequence ID" value="GEN23962.1"/>
    <property type="molecule type" value="Genomic_DNA"/>
</dbReference>
<dbReference type="Proteomes" id="UP000321726">
    <property type="component" value="Unassembled WGS sequence"/>
</dbReference>
<accession>A0ABQ0WGG7</accession>
<protein>
    <submittedName>
        <fullName evidence="1">Uncharacterized protein</fullName>
    </submittedName>
</protein>
<reference evidence="1 2" key="1">
    <citation type="submission" date="2019-07" db="EMBL/GenBank/DDBJ databases">
        <title>Whole genome shotgun sequence of Halomonas cupida NBRC 102219.</title>
        <authorList>
            <person name="Hosoyama A."/>
            <person name="Uohara A."/>
            <person name="Ohji S."/>
            <person name="Ichikawa N."/>
        </authorList>
    </citation>
    <scope>NUCLEOTIDE SEQUENCE [LARGE SCALE GENOMIC DNA]</scope>
    <source>
        <strain evidence="1 2">NBRC 102219</strain>
    </source>
</reference>
<gene>
    <name evidence="1" type="ORF">HCU01_19110</name>
</gene>
<name>A0ABQ0WGG7_9GAMM</name>
<sequence>MPNKWLLPYVPALRHAAKPGAISETTKRQLLAETAMLMLRRYGPKAALTAKAAC</sequence>
<proteinExistence type="predicted"/>
<evidence type="ECO:0000313" key="2">
    <source>
        <dbReference type="Proteomes" id="UP000321726"/>
    </source>
</evidence>
<evidence type="ECO:0000313" key="1">
    <source>
        <dbReference type="EMBL" id="GEN23962.1"/>
    </source>
</evidence>